<dbReference type="eggNOG" id="COG2186">
    <property type="taxonomic scope" value="Bacteria"/>
</dbReference>
<dbReference type="SMART" id="SM00895">
    <property type="entry name" value="FCD"/>
    <property type="match status" value="1"/>
</dbReference>
<dbReference type="Gene3D" id="1.10.10.10">
    <property type="entry name" value="Winged helix-like DNA-binding domain superfamily/Winged helix DNA-binding domain"/>
    <property type="match status" value="1"/>
</dbReference>
<dbReference type="Pfam" id="PF00392">
    <property type="entry name" value="GntR"/>
    <property type="match status" value="1"/>
</dbReference>
<evidence type="ECO:0000313" key="6">
    <source>
        <dbReference type="Proteomes" id="UP000002318"/>
    </source>
</evidence>
<dbReference type="Gene3D" id="1.20.120.530">
    <property type="entry name" value="GntR ligand-binding domain-like"/>
    <property type="match status" value="1"/>
</dbReference>
<dbReference type="KEGG" id="ssm:Spirs_3297"/>
<dbReference type="SUPFAM" id="SSF46785">
    <property type="entry name" value="Winged helix' DNA-binding domain"/>
    <property type="match status" value="1"/>
</dbReference>
<dbReference type="Pfam" id="PF07729">
    <property type="entry name" value="FCD"/>
    <property type="match status" value="1"/>
</dbReference>
<protein>
    <submittedName>
        <fullName evidence="5">GntR domain protein</fullName>
    </submittedName>
</protein>
<evidence type="ECO:0000256" key="3">
    <source>
        <dbReference type="ARBA" id="ARBA00023163"/>
    </source>
</evidence>
<accession>E1RAM5</accession>
<evidence type="ECO:0000256" key="1">
    <source>
        <dbReference type="ARBA" id="ARBA00023015"/>
    </source>
</evidence>
<reference evidence="5 6" key="1">
    <citation type="journal article" date="2010" name="Stand. Genomic Sci.">
        <title>Complete genome sequence of Spirochaeta smaragdinae type strain (SEBR 4228).</title>
        <authorList>
            <person name="Mavromatis K."/>
            <person name="Yasawong M."/>
            <person name="Chertkov O."/>
            <person name="Lapidus A."/>
            <person name="Lucas S."/>
            <person name="Nolan M."/>
            <person name="Del Rio T.G."/>
            <person name="Tice H."/>
            <person name="Cheng J.F."/>
            <person name="Pitluck S."/>
            <person name="Liolios K."/>
            <person name="Ivanova N."/>
            <person name="Tapia R."/>
            <person name="Han C."/>
            <person name="Bruce D."/>
            <person name="Goodwin L."/>
            <person name="Pati A."/>
            <person name="Chen A."/>
            <person name="Palaniappan K."/>
            <person name="Land M."/>
            <person name="Hauser L."/>
            <person name="Chang Y.J."/>
            <person name="Jeffries C.D."/>
            <person name="Detter J.C."/>
            <person name="Rohde M."/>
            <person name="Brambilla E."/>
            <person name="Spring S."/>
            <person name="Goker M."/>
            <person name="Sikorski J."/>
            <person name="Woyke T."/>
            <person name="Bristow J."/>
            <person name="Eisen J.A."/>
            <person name="Markowitz V."/>
            <person name="Hugenholtz P."/>
            <person name="Klenk H.P."/>
            <person name="Kyrpides N.C."/>
        </authorList>
    </citation>
    <scope>NUCLEOTIDE SEQUENCE [LARGE SCALE GENOMIC DNA]</scope>
    <source>
        <strain evidence="6">DSM 11293 / JCM 15392 / SEBR 4228</strain>
    </source>
</reference>
<dbReference type="InterPro" id="IPR000524">
    <property type="entry name" value="Tscrpt_reg_HTH_GntR"/>
</dbReference>
<evidence type="ECO:0000313" key="5">
    <source>
        <dbReference type="EMBL" id="ADK82393.1"/>
    </source>
</evidence>
<organism evidence="5 6">
    <name type="scientific">Sediminispirochaeta smaragdinae (strain DSM 11293 / JCM 15392 / SEBR 4228)</name>
    <name type="common">Spirochaeta smaragdinae</name>
    <dbReference type="NCBI Taxonomy" id="573413"/>
    <lineage>
        <taxon>Bacteria</taxon>
        <taxon>Pseudomonadati</taxon>
        <taxon>Spirochaetota</taxon>
        <taxon>Spirochaetia</taxon>
        <taxon>Spirochaetales</taxon>
        <taxon>Spirochaetaceae</taxon>
        <taxon>Sediminispirochaeta</taxon>
    </lineage>
</organism>
<dbReference type="PANTHER" id="PTHR43537">
    <property type="entry name" value="TRANSCRIPTIONAL REGULATOR, GNTR FAMILY"/>
    <property type="match status" value="1"/>
</dbReference>
<keyword evidence="3" id="KW-0804">Transcription</keyword>
<name>E1RAM5_SEDSS</name>
<dbReference type="PRINTS" id="PR00035">
    <property type="entry name" value="HTHGNTR"/>
</dbReference>
<dbReference type="InterPro" id="IPR036390">
    <property type="entry name" value="WH_DNA-bd_sf"/>
</dbReference>
<dbReference type="InterPro" id="IPR008920">
    <property type="entry name" value="TF_FadR/GntR_C"/>
</dbReference>
<keyword evidence="6" id="KW-1185">Reference proteome</keyword>
<dbReference type="SUPFAM" id="SSF48008">
    <property type="entry name" value="GntR ligand-binding domain-like"/>
    <property type="match status" value="1"/>
</dbReference>
<dbReference type="CDD" id="cd07377">
    <property type="entry name" value="WHTH_GntR"/>
    <property type="match status" value="1"/>
</dbReference>
<proteinExistence type="predicted"/>
<keyword evidence="1" id="KW-0805">Transcription regulation</keyword>
<feature type="domain" description="HTH gntR-type" evidence="4">
    <location>
        <begin position="7"/>
        <end position="75"/>
    </location>
</feature>
<dbReference type="HOGENOM" id="CLU_017584_9_0_12"/>
<dbReference type="AlphaFoldDB" id="E1RAM5"/>
<keyword evidence="2" id="KW-0238">DNA-binding</keyword>
<dbReference type="STRING" id="573413.Spirs_3297"/>
<dbReference type="PROSITE" id="PS50949">
    <property type="entry name" value="HTH_GNTR"/>
    <property type="match status" value="1"/>
</dbReference>
<evidence type="ECO:0000256" key="2">
    <source>
        <dbReference type="ARBA" id="ARBA00023125"/>
    </source>
</evidence>
<dbReference type="OrthoDB" id="368319at2"/>
<gene>
    <name evidence="5" type="ordered locus">Spirs_3297</name>
</gene>
<dbReference type="GO" id="GO:0003677">
    <property type="term" value="F:DNA binding"/>
    <property type="evidence" value="ECO:0007669"/>
    <property type="project" value="UniProtKB-KW"/>
</dbReference>
<dbReference type="PANTHER" id="PTHR43537:SF5">
    <property type="entry name" value="UXU OPERON TRANSCRIPTIONAL REGULATOR"/>
    <property type="match status" value="1"/>
</dbReference>
<dbReference type="InterPro" id="IPR011711">
    <property type="entry name" value="GntR_C"/>
</dbReference>
<dbReference type="RefSeq" id="WP_013255852.1">
    <property type="nucleotide sequence ID" value="NC_014364.1"/>
</dbReference>
<dbReference type="SMART" id="SM00345">
    <property type="entry name" value="HTH_GNTR"/>
    <property type="match status" value="1"/>
</dbReference>
<dbReference type="GO" id="GO:0003700">
    <property type="term" value="F:DNA-binding transcription factor activity"/>
    <property type="evidence" value="ECO:0007669"/>
    <property type="project" value="InterPro"/>
</dbReference>
<evidence type="ECO:0000259" key="4">
    <source>
        <dbReference type="PROSITE" id="PS50949"/>
    </source>
</evidence>
<dbReference type="InterPro" id="IPR036388">
    <property type="entry name" value="WH-like_DNA-bd_sf"/>
</dbReference>
<sequence length="230" mass="25826">MKSLKKERVSLLVTDAIKEIIDSEHLKPGDKLYSENELANKLEVSRSSVREAVRMLEVTGIVKVFQGKGIFISAPEENDCPIRSWVVDNMELLKEHFEVRLLIEPHAASLAAKWAGKEALAELAAHYSLFCDFVRQKNLVEAIEKDSAFHLLIAKMTKNRTLSVLMNTMTKTLNEGWFASLNMPGRLERTVDEHGEILKALQVGDGVAAARHMTGHLHNALEDIKAYTHI</sequence>
<dbReference type="EMBL" id="CP002116">
    <property type="protein sequence ID" value="ADK82393.1"/>
    <property type="molecule type" value="Genomic_DNA"/>
</dbReference>
<dbReference type="Proteomes" id="UP000002318">
    <property type="component" value="Chromosome"/>
</dbReference>